<sequence>MKRGRSVEKNVMASFFGMTENVLEKRLRSRIPPHLDNASPHTGIEILAHPPYRSDLAPCNLHLFPRINEKLLGKGFTDAEVVVAAYRKAVEATKCEWTKCEWAKWWRMVQWARCSGAKGLRKKQSAERNKGSEVTKCKGHRWSKVQRNKGHESDKVWEQSAEKAQKGLRWTKRRNKESEWQSARSGAKGSQVDKVCSQESQRNKERSDDKKSEWQSVGGAGSRNKGHGRVEQSAVGKGLRNKVWSGNKVQEKQKCWLDKCRVEQRCEWSKGSRESKVSGARSAVGKVQKQGHEKSTKSGIRQRSRDVEWSSREQKCEWAKVQVGKVQWAKSRGTSAEVGRSQRTKCGSGAKCEWAKCEWAKCERAKCDGARDASGQSVSGQSAREQSASGQSAEVGKSVSRAKVRNKEVRVGRSEVGRSVSGQSVSGRWAKCEWAKCTDITAIRNAKRPGRVNAALRAGVRWADG</sequence>
<feature type="compositionally biased region" description="Polar residues" evidence="1">
    <location>
        <begin position="374"/>
        <end position="392"/>
    </location>
</feature>
<accession>A0A4C1WJS5</accession>
<dbReference type="Gene3D" id="3.30.420.10">
    <property type="entry name" value="Ribonuclease H-like superfamily/Ribonuclease H"/>
    <property type="match status" value="1"/>
</dbReference>
<feature type="region of interest" description="Disordered" evidence="1">
    <location>
        <begin position="123"/>
        <end position="239"/>
    </location>
</feature>
<feature type="region of interest" description="Disordered" evidence="1">
    <location>
        <begin position="270"/>
        <end position="307"/>
    </location>
</feature>
<dbReference type="EMBL" id="BGZK01000568">
    <property type="protein sequence ID" value="GBP50579.1"/>
    <property type="molecule type" value="Genomic_DNA"/>
</dbReference>
<protein>
    <submittedName>
        <fullName evidence="2">Histone-lysine N-methyltransferase SETMAR</fullName>
    </submittedName>
</protein>
<keyword evidence="2" id="KW-0808">Transferase</keyword>
<gene>
    <name evidence="2" type="primary">SETMAR</name>
    <name evidence="2" type="ORF">EVAR_29338_1</name>
</gene>
<organism evidence="2 3">
    <name type="scientific">Eumeta variegata</name>
    <name type="common">Bagworm moth</name>
    <name type="synonym">Eumeta japonica</name>
    <dbReference type="NCBI Taxonomy" id="151549"/>
    <lineage>
        <taxon>Eukaryota</taxon>
        <taxon>Metazoa</taxon>
        <taxon>Ecdysozoa</taxon>
        <taxon>Arthropoda</taxon>
        <taxon>Hexapoda</taxon>
        <taxon>Insecta</taxon>
        <taxon>Pterygota</taxon>
        <taxon>Neoptera</taxon>
        <taxon>Endopterygota</taxon>
        <taxon>Lepidoptera</taxon>
        <taxon>Glossata</taxon>
        <taxon>Ditrysia</taxon>
        <taxon>Tineoidea</taxon>
        <taxon>Psychidae</taxon>
        <taxon>Oiketicinae</taxon>
        <taxon>Eumeta</taxon>
    </lineage>
</organism>
<dbReference type="AlphaFoldDB" id="A0A4C1WJS5"/>
<feature type="compositionally biased region" description="Basic and acidic residues" evidence="1">
    <location>
        <begin position="201"/>
        <end position="213"/>
    </location>
</feature>
<keyword evidence="3" id="KW-1185">Reference proteome</keyword>
<keyword evidence="2" id="KW-0489">Methyltransferase</keyword>
<dbReference type="GO" id="GO:0008168">
    <property type="term" value="F:methyltransferase activity"/>
    <property type="evidence" value="ECO:0007669"/>
    <property type="project" value="UniProtKB-KW"/>
</dbReference>
<evidence type="ECO:0000313" key="2">
    <source>
        <dbReference type="EMBL" id="GBP50579.1"/>
    </source>
</evidence>
<comment type="caution">
    <text evidence="2">The sequence shown here is derived from an EMBL/GenBank/DDBJ whole genome shotgun (WGS) entry which is preliminary data.</text>
</comment>
<feature type="compositionally biased region" description="Basic and acidic residues" evidence="1">
    <location>
        <begin position="149"/>
        <end position="165"/>
    </location>
</feature>
<evidence type="ECO:0000256" key="1">
    <source>
        <dbReference type="SAM" id="MobiDB-lite"/>
    </source>
</evidence>
<dbReference type="GO" id="GO:0003676">
    <property type="term" value="F:nucleic acid binding"/>
    <property type="evidence" value="ECO:0007669"/>
    <property type="project" value="InterPro"/>
</dbReference>
<dbReference type="GO" id="GO:0032259">
    <property type="term" value="P:methylation"/>
    <property type="evidence" value="ECO:0007669"/>
    <property type="project" value="UniProtKB-KW"/>
</dbReference>
<proteinExistence type="predicted"/>
<feature type="compositionally biased region" description="Basic residues" evidence="1">
    <location>
        <begin position="137"/>
        <end position="148"/>
    </location>
</feature>
<name>A0A4C1WJS5_EUMVA</name>
<feature type="compositionally biased region" description="Basic and acidic residues" evidence="1">
    <location>
        <begin position="124"/>
        <end position="136"/>
    </location>
</feature>
<dbReference type="InterPro" id="IPR036397">
    <property type="entry name" value="RNaseH_sf"/>
</dbReference>
<feature type="region of interest" description="Disordered" evidence="1">
    <location>
        <begin position="372"/>
        <end position="401"/>
    </location>
</feature>
<reference evidence="2 3" key="1">
    <citation type="journal article" date="2019" name="Commun. Biol.">
        <title>The bagworm genome reveals a unique fibroin gene that provides high tensile strength.</title>
        <authorList>
            <person name="Kono N."/>
            <person name="Nakamura H."/>
            <person name="Ohtoshi R."/>
            <person name="Tomita M."/>
            <person name="Numata K."/>
            <person name="Arakawa K."/>
        </authorList>
    </citation>
    <scope>NUCLEOTIDE SEQUENCE [LARGE SCALE GENOMIC DNA]</scope>
</reference>
<dbReference type="Proteomes" id="UP000299102">
    <property type="component" value="Unassembled WGS sequence"/>
</dbReference>
<evidence type="ECO:0000313" key="3">
    <source>
        <dbReference type="Proteomes" id="UP000299102"/>
    </source>
</evidence>